<dbReference type="Proteomes" id="UP001172083">
    <property type="component" value="Unassembled WGS sequence"/>
</dbReference>
<gene>
    <name evidence="2" type="ORF">QQ020_00535</name>
</gene>
<dbReference type="Gene3D" id="3.40.710.10">
    <property type="entry name" value="DD-peptidase/beta-lactamase superfamily"/>
    <property type="match status" value="1"/>
</dbReference>
<dbReference type="SUPFAM" id="SSF56601">
    <property type="entry name" value="beta-lactamase/transpeptidase-like"/>
    <property type="match status" value="1"/>
</dbReference>
<dbReference type="InterPro" id="IPR001466">
    <property type="entry name" value="Beta-lactam-related"/>
</dbReference>
<name>A0ABT8L0Y9_9BACT</name>
<proteinExistence type="predicted"/>
<reference evidence="2" key="1">
    <citation type="submission" date="2023-06" db="EMBL/GenBank/DDBJ databases">
        <title>Genomic of Agaribacillus aureum.</title>
        <authorList>
            <person name="Wang G."/>
        </authorList>
    </citation>
    <scope>NUCLEOTIDE SEQUENCE</scope>
    <source>
        <strain evidence="2">BMA12</strain>
    </source>
</reference>
<dbReference type="EMBL" id="JAUJEB010000001">
    <property type="protein sequence ID" value="MDN5210500.1"/>
    <property type="molecule type" value="Genomic_DNA"/>
</dbReference>
<dbReference type="RefSeq" id="WP_346755844.1">
    <property type="nucleotide sequence ID" value="NZ_JAUJEB010000001.1"/>
</dbReference>
<sequence>MKNTIYILMLMGAYFVCCQNNTQNEAQKTPDAGADAYATLEEDFSVPDLKKGYSLTKANELHEAWSLQKFLDITEAGAYSYINLAEFMPHAIIRRDGPVKELEVDINPAIGQLVLENEQKEKITFEQMITADESPVQGILVVQNGKIIYEKYPGMRKTDNHVWMSNAKILAGLLIAQMEEEGLVDIQKTVSNYVPETKGTAWENIKVVDVLNMQSGLDLEENPASRKGATPYGIFAASEVGEAVVDGKSLTHNEALFRIPKLREPGEAFEYSSANTQMLCLIVEAVGNKRISELITERIWMHAGMTGDALLGLSPQGNGVIHGLISSRLEDMAKIGMLFTPSWQLISSKEVVSEQVLNKIQASGIKNNYMKGTLGPRMAEEFREQPEFNSYQWDAVFADGDIYKSGMNGQGIYVSPAKDAVVVWFATGFPEIPMEAFSRTIVKTL</sequence>
<dbReference type="InterPro" id="IPR012338">
    <property type="entry name" value="Beta-lactam/transpept-like"/>
</dbReference>
<dbReference type="PANTHER" id="PTHR43283">
    <property type="entry name" value="BETA-LACTAMASE-RELATED"/>
    <property type="match status" value="1"/>
</dbReference>
<keyword evidence="2" id="KW-0378">Hydrolase</keyword>
<organism evidence="2 3">
    <name type="scientific">Agaribacillus aureus</name>
    <dbReference type="NCBI Taxonomy" id="3051825"/>
    <lineage>
        <taxon>Bacteria</taxon>
        <taxon>Pseudomonadati</taxon>
        <taxon>Bacteroidota</taxon>
        <taxon>Cytophagia</taxon>
        <taxon>Cytophagales</taxon>
        <taxon>Splendidivirgaceae</taxon>
        <taxon>Agaribacillus</taxon>
    </lineage>
</organism>
<dbReference type="PANTHER" id="PTHR43283:SF7">
    <property type="entry name" value="BETA-LACTAMASE-RELATED DOMAIN-CONTAINING PROTEIN"/>
    <property type="match status" value="1"/>
</dbReference>
<keyword evidence="3" id="KW-1185">Reference proteome</keyword>
<dbReference type="InterPro" id="IPR050789">
    <property type="entry name" value="Diverse_Enzym_Activities"/>
</dbReference>
<dbReference type="Pfam" id="PF00144">
    <property type="entry name" value="Beta-lactamase"/>
    <property type="match status" value="1"/>
</dbReference>
<feature type="domain" description="Beta-lactamase-related" evidence="1">
    <location>
        <begin position="138"/>
        <end position="435"/>
    </location>
</feature>
<evidence type="ECO:0000313" key="3">
    <source>
        <dbReference type="Proteomes" id="UP001172083"/>
    </source>
</evidence>
<dbReference type="EC" id="3.-.-.-" evidence="2"/>
<protein>
    <submittedName>
        <fullName evidence="2">Serine hydrolase</fullName>
        <ecNumber evidence="2">3.-.-.-</ecNumber>
    </submittedName>
</protein>
<dbReference type="GO" id="GO:0016787">
    <property type="term" value="F:hydrolase activity"/>
    <property type="evidence" value="ECO:0007669"/>
    <property type="project" value="UniProtKB-KW"/>
</dbReference>
<evidence type="ECO:0000313" key="2">
    <source>
        <dbReference type="EMBL" id="MDN5210500.1"/>
    </source>
</evidence>
<evidence type="ECO:0000259" key="1">
    <source>
        <dbReference type="Pfam" id="PF00144"/>
    </source>
</evidence>
<accession>A0ABT8L0Y9</accession>
<comment type="caution">
    <text evidence="2">The sequence shown here is derived from an EMBL/GenBank/DDBJ whole genome shotgun (WGS) entry which is preliminary data.</text>
</comment>